<feature type="transmembrane region" description="Helical" evidence="1">
    <location>
        <begin position="12"/>
        <end position="31"/>
    </location>
</feature>
<proteinExistence type="predicted"/>
<protein>
    <submittedName>
        <fullName evidence="2">Uncharacterized protein</fullName>
    </submittedName>
</protein>
<keyword evidence="1" id="KW-0472">Membrane</keyword>
<sequence>MRKSSLKAGPLHLAAIVLAHLACMSLIVWLSL</sequence>
<comment type="caution">
    <text evidence="2">The sequence shown here is derived from an EMBL/GenBank/DDBJ whole genome shotgun (WGS) entry which is preliminary data.</text>
</comment>
<evidence type="ECO:0000313" key="3">
    <source>
        <dbReference type="Proteomes" id="UP001549291"/>
    </source>
</evidence>
<keyword evidence="3" id="KW-1185">Reference proteome</keyword>
<gene>
    <name evidence="2" type="ORF">ABIF63_003312</name>
</gene>
<evidence type="ECO:0000313" key="2">
    <source>
        <dbReference type="EMBL" id="MET4719206.1"/>
    </source>
</evidence>
<organism evidence="2 3">
    <name type="scientific">Bradyrhizobium japonicum</name>
    <dbReference type="NCBI Taxonomy" id="375"/>
    <lineage>
        <taxon>Bacteria</taxon>
        <taxon>Pseudomonadati</taxon>
        <taxon>Pseudomonadota</taxon>
        <taxon>Alphaproteobacteria</taxon>
        <taxon>Hyphomicrobiales</taxon>
        <taxon>Nitrobacteraceae</taxon>
        <taxon>Bradyrhizobium</taxon>
    </lineage>
</organism>
<keyword evidence="1" id="KW-1133">Transmembrane helix</keyword>
<dbReference type="Proteomes" id="UP001549291">
    <property type="component" value="Unassembled WGS sequence"/>
</dbReference>
<name>A0ABV2RQJ9_BRAJP</name>
<reference evidence="2 3" key="1">
    <citation type="submission" date="2024-06" db="EMBL/GenBank/DDBJ databases">
        <title>Genomic Encyclopedia of Type Strains, Phase V (KMG-V): Genome sequencing to study the core and pangenomes of soil and plant-associated prokaryotes.</title>
        <authorList>
            <person name="Whitman W."/>
        </authorList>
    </citation>
    <scope>NUCLEOTIDE SEQUENCE [LARGE SCALE GENOMIC DNA]</scope>
    <source>
        <strain evidence="2 3">USDA 160</strain>
    </source>
</reference>
<dbReference type="EMBL" id="JBEPTQ010000002">
    <property type="protein sequence ID" value="MET4719206.1"/>
    <property type="molecule type" value="Genomic_DNA"/>
</dbReference>
<keyword evidence="1" id="KW-0812">Transmembrane</keyword>
<accession>A0ABV2RQJ9</accession>
<evidence type="ECO:0000256" key="1">
    <source>
        <dbReference type="SAM" id="Phobius"/>
    </source>
</evidence>